<feature type="transmembrane region" description="Helical" evidence="1">
    <location>
        <begin position="92"/>
        <end position="111"/>
    </location>
</feature>
<dbReference type="Gramene" id="KOM57707">
    <property type="protein sequence ID" value="KOM57707"/>
    <property type="gene ID" value="LR48_Vigan11g074000"/>
</dbReference>
<protein>
    <submittedName>
        <fullName evidence="2">Uncharacterized protein</fullName>
    </submittedName>
</protein>
<sequence length="227" mass="25719">MLERFRCSAELCRAEHALLTARSCAISRSAMFKYSVFSWVRSLVFPVHDRSVLGGRSLGSARFRNSVRFVIALGLVLALVPGSAQFCTGTRFVLVFGLSLYSAHGIGGFTVRFDLTMKYLVSLSGRSLIVFGHFFSLIFYGSFSPVLREVRSCSVSTIYRASGLVRIKRKEPLYQLEENRSDNRPTIRKLLLSQDQAEYLANLKRVCSDYRHTIREPLLSQDQAREQ</sequence>
<feature type="transmembrane region" description="Helical" evidence="1">
    <location>
        <begin position="66"/>
        <end position="86"/>
    </location>
</feature>
<gene>
    <name evidence="2" type="ORF">LR48_Vigan11g074000</name>
</gene>
<evidence type="ECO:0000256" key="1">
    <source>
        <dbReference type="SAM" id="Phobius"/>
    </source>
</evidence>
<evidence type="ECO:0000313" key="3">
    <source>
        <dbReference type="Proteomes" id="UP000053144"/>
    </source>
</evidence>
<feature type="transmembrane region" description="Helical" evidence="1">
    <location>
        <begin position="123"/>
        <end position="143"/>
    </location>
</feature>
<keyword evidence="1" id="KW-0472">Membrane</keyword>
<dbReference type="AlphaFoldDB" id="A0A0L9VS58"/>
<keyword evidence="1" id="KW-0812">Transmembrane</keyword>
<evidence type="ECO:0000313" key="2">
    <source>
        <dbReference type="EMBL" id="KOM57707.1"/>
    </source>
</evidence>
<proteinExistence type="predicted"/>
<name>A0A0L9VS58_PHAAN</name>
<organism evidence="2 3">
    <name type="scientific">Phaseolus angularis</name>
    <name type="common">Azuki bean</name>
    <name type="synonym">Vigna angularis</name>
    <dbReference type="NCBI Taxonomy" id="3914"/>
    <lineage>
        <taxon>Eukaryota</taxon>
        <taxon>Viridiplantae</taxon>
        <taxon>Streptophyta</taxon>
        <taxon>Embryophyta</taxon>
        <taxon>Tracheophyta</taxon>
        <taxon>Spermatophyta</taxon>
        <taxon>Magnoliopsida</taxon>
        <taxon>eudicotyledons</taxon>
        <taxon>Gunneridae</taxon>
        <taxon>Pentapetalae</taxon>
        <taxon>rosids</taxon>
        <taxon>fabids</taxon>
        <taxon>Fabales</taxon>
        <taxon>Fabaceae</taxon>
        <taxon>Papilionoideae</taxon>
        <taxon>50 kb inversion clade</taxon>
        <taxon>NPAAA clade</taxon>
        <taxon>indigoferoid/millettioid clade</taxon>
        <taxon>Phaseoleae</taxon>
        <taxon>Vigna</taxon>
    </lineage>
</organism>
<reference evidence="3" key="1">
    <citation type="journal article" date="2015" name="Proc. Natl. Acad. Sci. U.S.A.">
        <title>Genome sequencing of adzuki bean (Vigna angularis) provides insight into high starch and low fat accumulation and domestication.</title>
        <authorList>
            <person name="Yang K."/>
            <person name="Tian Z."/>
            <person name="Chen C."/>
            <person name="Luo L."/>
            <person name="Zhao B."/>
            <person name="Wang Z."/>
            <person name="Yu L."/>
            <person name="Li Y."/>
            <person name="Sun Y."/>
            <person name="Li W."/>
            <person name="Chen Y."/>
            <person name="Li Y."/>
            <person name="Zhang Y."/>
            <person name="Ai D."/>
            <person name="Zhao J."/>
            <person name="Shang C."/>
            <person name="Ma Y."/>
            <person name="Wu B."/>
            <person name="Wang M."/>
            <person name="Gao L."/>
            <person name="Sun D."/>
            <person name="Zhang P."/>
            <person name="Guo F."/>
            <person name="Wang W."/>
            <person name="Li Y."/>
            <person name="Wang J."/>
            <person name="Varshney R.K."/>
            <person name="Wang J."/>
            <person name="Ling H.Q."/>
            <person name="Wan P."/>
        </authorList>
    </citation>
    <scope>NUCLEOTIDE SEQUENCE</scope>
    <source>
        <strain evidence="3">cv. Jingnong 6</strain>
    </source>
</reference>
<accession>A0A0L9VS58</accession>
<keyword evidence="1" id="KW-1133">Transmembrane helix</keyword>
<dbReference type="EMBL" id="CM003381">
    <property type="protein sequence ID" value="KOM57707.1"/>
    <property type="molecule type" value="Genomic_DNA"/>
</dbReference>
<dbReference type="Proteomes" id="UP000053144">
    <property type="component" value="Chromosome 11"/>
</dbReference>